<name>A0A220MBZ9_9BACL</name>
<feature type="domain" description="Helicase ATP-binding" evidence="5">
    <location>
        <begin position="14"/>
        <end position="178"/>
    </location>
</feature>
<dbReference type="EMBL" id="CP018145">
    <property type="protein sequence ID" value="ASJ52551.1"/>
    <property type="molecule type" value="Genomic_DNA"/>
</dbReference>
<dbReference type="AlphaFoldDB" id="A0A220MBZ9"/>
<dbReference type="InterPro" id="IPR013689">
    <property type="entry name" value="RNA_helicase_ATP-dep_HrpB_C"/>
</dbReference>
<dbReference type="FunFam" id="3.40.50.300:FF:002125">
    <property type="entry name" value="ATP-dependent helicase HrpB"/>
    <property type="match status" value="1"/>
</dbReference>
<dbReference type="PANTHER" id="PTHR43519">
    <property type="entry name" value="ATP-DEPENDENT RNA HELICASE HRPB"/>
    <property type="match status" value="1"/>
</dbReference>
<proteinExistence type="predicted"/>
<dbReference type="KEGG" id="bfm:BP422_02705"/>
<evidence type="ECO:0000256" key="2">
    <source>
        <dbReference type="ARBA" id="ARBA00022801"/>
    </source>
</evidence>
<keyword evidence="1" id="KW-0547">Nucleotide-binding</keyword>
<dbReference type="Gene3D" id="1.20.120.1080">
    <property type="match status" value="1"/>
</dbReference>
<dbReference type="CDD" id="cd18791">
    <property type="entry name" value="SF2_C_RHA"/>
    <property type="match status" value="1"/>
</dbReference>
<gene>
    <name evidence="7" type="ORF">BP422_02705</name>
</gene>
<dbReference type="NCBIfam" id="TIGR01970">
    <property type="entry name" value="DEAH_box_HrpB"/>
    <property type="match status" value="1"/>
</dbReference>
<feature type="domain" description="Helicase C-terminal" evidence="6">
    <location>
        <begin position="201"/>
        <end position="370"/>
    </location>
</feature>
<dbReference type="GO" id="GO:0005524">
    <property type="term" value="F:ATP binding"/>
    <property type="evidence" value="ECO:0007669"/>
    <property type="project" value="UniProtKB-KW"/>
</dbReference>
<dbReference type="SMART" id="SM00490">
    <property type="entry name" value="HELICc"/>
    <property type="match status" value="1"/>
</dbReference>
<reference evidence="7 8" key="1">
    <citation type="submission" date="2016-11" db="EMBL/GenBank/DDBJ databases">
        <authorList>
            <person name="Jaros S."/>
            <person name="Januszkiewicz K."/>
            <person name="Wedrychowicz H."/>
        </authorList>
    </citation>
    <scope>NUCLEOTIDE SEQUENCE [LARGE SCALE GENOMIC DNA]</scope>
    <source>
        <strain evidence="7 8">NF2</strain>
    </source>
</reference>
<protein>
    <submittedName>
        <fullName evidence="7">ATP-dependent helicase HrpB</fullName>
    </submittedName>
</protein>
<dbReference type="RefSeq" id="WP_088906444.1">
    <property type="nucleotide sequence ID" value="NZ_CP018145.1"/>
</dbReference>
<evidence type="ECO:0000313" key="7">
    <source>
        <dbReference type="EMBL" id="ASJ52551.1"/>
    </source>
</evidence>
<accession>A0A220MBZ9</accession>
<dbReference type="InterPro" id="IPR010225">
    <property type="entry name" value="HrpB"/>
</dbReference>
<dbReference type="InterPro" id="IPR001650">
    <property type="entry name" value="Helicase_C-like"/>
</dbReference>
<dbReference type="SMART" id="SM00487">
    <property type="entry name" value="DEXDc"/>
    <property type="match status" value="1"/>
</dbReference>
<dbReference type="CDD" id="cd17990">
    <property type="entry name" value="DEXHc_HrpB"/>
    <property type="match status" value="1"/>
</dbReference>
<dbReference type="PROSITE" id="PS51192">
    <property type="entry name" value="HELICASE_ATP_BIND_1"/>
    <property type="match status" value="1"/>
</dbReference>
<dbReference type="PIRSF" id="PIRSF005496">
    <property type="entry name" value="ATP_hel_hrpB"/>
    <property type="match status" value="1"/>
</dbReference>
<dbReference type="SMART" id="SM00847">
    <property type="entry name" value="HA2"/>
    <property type="match status" value="1"/>
</dbReference>
<evidence type="ECO:0000256" key="4">
    <source>
        <dbReference type="ARBA" id="ARBA00022840"/>
    </source>
</evidence>
<keyword evidence="3 7" id="KW-0347">Helicase</keyword>
<dbReference type="InterPro" id="IPR027417">
    <property type="entry name" value="P-loop_NTPase"/>
</dbReference>
<dbReference type="Pfam" id="PF08482">
    <property type="entry name" value="HrpB_C"/>
    <property type="match status" value="1"/>
</dbReference>
<dbReference type="Proteomes" id="UP000197781">
    <property type="component" value="Chromosome"/>
</dbReference>
<dbReference type="Pfam" id="PF00270">
    <property type="entry name" value="DEAD"/>
    <property type="match status" value="1"/>
</dbReference>
<dbReference type="InterPro" id="IPR011545">
    <property type="entry name" value="DEAD/DEAH_box_helicase_dom"/>
</dbReference>
<organism evidence="7 8">
    <name type="scientific">Brevibacillus formosus</name>
    <dbReference type="NCBI Taxonomy" id="54913"/>
    <lineage>
        <taxon>Bacteria</taxon>
        <taxon>Bacillati</taxon>
        <taxon>Bacillota</taxon>
        <taxon>Bacilli</taxon>
        <taxon>Bacillales</taxon>
        <taxon>Paenibacillaceae</taxon>
        <taxon>Brevibacillus</taxon>
    </lineage>
</organism>
<dbReference type="GO" id="GO:0004386">
    <property type="term" value="F:helicase activity"/>
    <property type="evidence" value="ECO:0007669"/>
    <property type="project" value="UniProtKB-KW"/>
</dbReference>
<dbReference type="Pfam" id="PF00271">
    <property type="entry name" value="Helicase_C"/>
    <property type="match status" value="1"/>
</dbReference>
<keyword evidence="2" id="KW-0378">Hydrolase</keyword>
<evidence type="ECO:0000259" key="5">
    <source>
        <dbReference type="PROSITE" id="PS51192"/>
    </source>
</evidence>
<dbReference type="SUPFAM" id="SSF52540">
    <property type="entry name" value="P-loop containing nucleoside triphosphate hydrolases"/>
    <property type="match status" value="1"/>
</dbReference>
<dbReference type="PROSITE" id="PS51194">
    <property type="entry name" value="HELICASE_CTER"/>
    <property type="match status" value="1"/>
</dbReference>
<keyword evidence="4" id="KW-0067">ATP-binding</keyword>
<evidence type="ECO:0000313" key="8">
    <source>
        <dbReference type="Proteomes" id="UP000197781"/>
    </source>
</evidence>
<evidence type="ECO:0000256" key="3">
    <source>
        <dbReference type="ARBA" id="ARBA00022806"/>
    </source>
</evidence>
<evidence type="ECO:0000256" key="1">
    <source>
        <dbReference type="ARBA" id="ARBA00022741"/>
    </source>
</evidence>
<dbReference type="GO" id="GO:0003676">
    <property type="term" value="F:nucleic acid binding"/>
    <property type="evidence" value="ECO:0007669"/>
    <property type="project" value="InterPro"/>
</dbReference>
<dbReference type="GO" id="GO:0016787">
    <property type="term" value="F:hydrolase activity"/>
    <property type="evidence" value="ECO:0007669"/>
    <property type="project" value="UniProtKB-KW"/>
</dbReference>
<evidence type="ECO:0000259" key="6">
    <source>
        <dbReference type="PROSITE" id="PS51194"/>
    </source>
</evidence>
<dbReference type="InterPro" id="IPR014001">
    <property type="entry name" value="Helicase_ATP-bd"/>
</dbReference>
<sequence length="834" mass="93053">MNALPINEVLPELVNTLRKETNAVLVAAPGAGKTTRVPLALRDEAWLHNSRIVMLVPRRLAARQAAAYMAALLGEEVGQTVGYRVKRESRVGPGTRIEVITEGILTRMLQDDPELSDVGLVIFDEFHERNLHADLGLALSLQAQGLFREDLRILVMSATLDAEPVSALLGNAPVISSKGRMFPVETHFLTSPMEGRLEEAVVQMIFHALRQEEGDMLVFLPGAKEIHRVQELLEQSGVGSNIRIAPLYGNLSQEEQDKAIQPGKTGERKIVLATTIAETSLTVEGVRIVIDSGLKRVPRFSPRTGMTRLETARVSRANADQRRGRAGRLAPGVCFRLWTEQEDRMLIPQQAPEIMEADLAVLALELALWGVGSSDELDWLNPPPKPAMAQAQELLLQLGAFDEWKQITPHGRVLAGMGVHPRLGHMIQKANELGEGELACELAVLLEERDIVRGRQASADADMRTRVELLRQAANKQSGAAELPIDAGACKRLWKEAAHFKRIWINNKSIDTSTRTEATGRLLAFAYPDRIAQRRTDGRYLLRNGRGAAFSVQQPLAASPYIVAAELDDQGTDSRILLAASVGESELSKDCAMQITERMNVWWERTAGAVRSRKQKRLGAILLADIPAEASPDEVLTAFLDGIKEEGLEILPWNRQARQYRERLLFMHRLEEGWPNVEDEALLSSLEEWLAPHVYGFKRKEDLQSLSVTTLLESMLSWEQRRKLDEYAPTHVIVPSGSKIPVDYSDPAAPVLSVRLQELFGWQDSPRIGRGRVPLTLHLLSPAHRPVQVTRDLASFWAHAYFEVKKDLKGRYPKHYWPDDPLAAIPTNRTRPRI</sequence>
<dbReference type="InterPro" id="IPR007502">
    <property type="entry name" value="Helicase-assoc_dom"/>
</dbReference>
<dbReference type="InterPro" id="IPR049614">
    <property type="entry name" value="HrpB_DEXH"/>
</dbReference>
<dbReference type="Gene3D" id="3.40.50.300">
    <property type="entry name" value="P-loop containing nucleotide triphosphate hydrolases"/>
    <property type="match status" value="2"/>
</dbReference>
<dbReference type="PANTHER" id="PTHR43519:SF1">
    <property type="entry name" value="ATP-DEPENDENT RNA HELICASE HRPB"/>
    <property type="match status" value="1"/>
</dbReference>